<keyword evidence="1" id="KW-0812">Transmembrane</keyword>
<feature type="transmembrane region" description="Helical" evidence="1">
    <location>
        <begin position="6"/>
        <end position="25"/>
    </location>
</feature>
<feature type="transmembrane region" description="Helical" evidence="1">
    <location>
        <begin position="68"/>
        <end position="91"/>
    </location>
</feature>
<feature type="transmembrane region" description="Helical" evidence="1">
    <location>
        <begin position="32"/>
        <end position="56"/>
    </location>
</feature>
<sequence length="239" mass="26728">METWAFNVGCGLIASAPVAAGHFILGKQMRYIVLAWLCAFVATIVLVLCSLSALFIKEKYENAWKNARWYTLLYCVPFEAVGKCLIKFFACRQSFLRYPSNRASIGLACGIGFSLAHILCLYYPMLFDQSLGIDITENHSKRFPNALDLAIGYHAASVFQIGVSLFLLRFANLNIFIAGFLVMAAQFGFSAISIIQEPYVKDPIMVVIGYLVALMGAYSYRSMKFEELVNQDDKVQVDD</sequence>
<evidence type="ECO:0000313" key="3">
    <source>
        <dbReference type="Proteomes" id="UP000001542"/>
    </source>
</evidence>
<feature type="transmembrane region" description="Helical" evidence="1">
    <location>
        <begin position="175"/>
        <end position="196"/>
    </location>
</feature>
<feature type="transmembrane region" description="Helical" evidence="1">
    <location>
        <begin position="146"/>
        <end position="168"/>
    </location>
</feature>
<dbReference type="VEuPathDB" id="TrichDB:TVAGG3_0506360"/>
<protein>
    <submittedName>
        <fullName evidence="2">Uncharacterized protein</fullName>
    </submittedName>
</protein>
<dbReference type="AlphaFoldDB" id="A2F9Y5"/>
<keyword evidence="1" id="KW-1133">Transmembrane helix</keyword>
<dbReference type="VEuPathDB" id="TrichDB:TVAG_018490"/>
<dbReference type="Proteomes" id="UP000001542">
    <property type="component" value="Unassembled WGS sequence"/>
</dbReference>
<keyword evidence="1" id="KW-0472">Membrane</keyword>
<keyword evidence="3" id="KW-1185">Reference proteome</keyword>
<dbReference type="RefSeq" id="XP_001311243.1">
    <property type="nucleotide sequence ID" value="XM_001311242.1"/>
</dbReference>
<dbReference type="OrthoDB" id="10262338at2759"/>
<dbReference type="KEGG" id="tva:4756110"/>
<organism evidence="2 3">
    <name type="scientific">Trichomonas vaginalis (strain ATCC PRA-98 / G3)</name>
    <dbReference type="NCBI Taxonomy" id="412133"/>
    <lineage>
        <taxon>Eukaryota</taxon>
        <taxon>Metamonada</taxon>
        <taxon>Parabasalia</taxon>
        <taxon>Trichomonadida</taxon>
        <taxon>Trichomonadidae</taxon>
        <taxon>Trichomonas</taxon>
    </lineage>
</organism>
<name>A2F9Y5_TRIV3</name>
<reference evidence="2" key="2">
    <citation type="journal article" date="2007" name="Science">
        <title>Draft genome sequence of the sexually transmitted pathogen Trichomonas vaginalis.</title>
        <authorList>
            <person name="Carlton J.M."/>
            <person name="Hirt R.P."/>
            <person name="Silva J.C."/>
            <person name="Delcher A.L."/>
            <person name="Schatz M."/>
            <person name="Zhao Q."/>
            <person name="Wortman J.R."/>
            <person name="Bidwell S.L."/>
            <person name="Alsmark U.C.M."/>
            <person name="Besteiro S."/>
            <person name="Sicheritz-Ponten T."/>
            <person name="Noel C.J."/>
            <person name="Dacks J.B."/>
            <person name="Foster P.G."/>
            <person name="Simillion C."/>
            <person name="Van de Peer Y."/>
            <person name="Miranda-Saavedra D."/>
            <person name="Barton G.J."/>
            <person name="Westrop G.D."/>
            <person name="Mueller S."/>
            <person name="Dessi D."/>
            <person name="Fiori P.L."/>
            <person name="Ren Q."/>
            <person name="Paulsen I."/>
            <person name="Zhang H."/>
            <person name="Bastida-Corcuera F.D."/>
            <person name="Simoes-Barbosa A."/>
            <person name="Brown M.T."/>
            <person name="Hayes R.D."/>
            <person name="Mukherjee M."/>
            <person name="Okumura C.Y."/>
            <person name="Schneider R."/>
            <person name="Smith A.J."/>
            <person name="Vanacova S."/>
            <person name="Villalvazo M."/>
            <person name="Haas B.J."/>
            <person name="Pertea M."/>
            <person name="Feldblyum T.V."/>
            <person name="Utterback T.R."/>
            <person name="Shu C.L."/>
            <person name="Osoegawa K."/>
            <person name="de Jong P.J."/>
            <person name="Hrdy I."/>
            <person name="Horvathova L."/>
            <person name="Zubacova Z."/>
            <person name="Dolezal P."/>
            <person name="Malik S.B."/>
            <person name="Logsdon J.M. Jr."/>
            <person name="Henze K."/>
            <person name="Gupta A."/>
            <person name="Wang C.C."/>
            <person name="Dunne R.L."/>
            <person name="Upcroft J.A."/>
            <person name="Upcroft P."/>
            <person name="White O."/>
            <person name="Salzberg S.L."/>
            <person name="Tang P."/>
            <person name="Chiu C.-H."/>
            <person name="Lee Y.-S."/>
            <person name="Embley T.M."/>
            <person name="Coombs G.H."/>
            <person name="Mottram J.C."/>
            <person name="Tachezy J."/>
            <person name="Fraser-Liggett C.M."/>
            <person name="Johnson P.J."/>
        </authorList>
    </citation>
    <scope>NUCLEOTIDE SEQUENCE [LARGE SCALE GENOMIC DNA]</scope>
    <source>
        <strain evidence="2">G3</strain>
    </source>
</reference>
<gene>
    <name evidence="2" type="ORF">TVAG_018490</name>
</gene>
<dbReference type="EMBL" id="DS113681">
    <property type="protein sequence ID" value="EAX98313.1"/>
    <property type="molecule type" value="Genomic_DNA"/>
</dbReference>
<feature type="transmembrane region" description="Helical" evidence="1">
    <location>
        <begin position="103"/>
        <end position="126"/>
    </location>
</feature>
<evidence type="ECO:0000256" key="1">
    <source>
        <dbReference type="SAM" id="Phobius"/>
    </source>
</evidence>
<accession>A2F9Y5</accession>
<dbReference type="InParanoid" id="A2F9Y5"/>
<feature type="transmembrane region" description="Helical" evidence="1">
    <location>
        <begin position="202"/>
        <end position="220"/>
    </location>
</feature>
<evidence type="ECO:0000313" key="2">
    <source>
        <dbReference type="EMBL" id="EAX98313.1"/>
    </source>
</evidence>
<reference evidence="2" key="1">
    <citation type="submission" date="2006-10" db="EMBL/GenBank/DDBJ databases">
        <authorList>
            <person name="Amadeo P."/>
            <person name="Zhao Q."/>
            <person name="Wortman J."/>
            <person name="Fraser-Liggett C."/>
            <person name="Carlton J."/>
        </authorList>
    </citation>
    <scope>NUCLEOTIDE SEQUENCE</scope>
    <source>
        <strain evidence="2">G3</strain>
    </source>
</reference>
<proteinExistence type="predicted"/>